<dbReference type="InterPro" id="IPR049571">
    <property type="entry name" value="NIM1K_STKc"/>
</dbReference>
<keyword evidence="11" id="KW-0460">Magnesium</keyword>
<evidence type="ECO:0000256" key="10">
    <source>
        <dbReference type="ARBA" id="ARBA00022840"/>
    </source>
</evidence>
<evidence type="ECO:0000256" key="4">
    <source>
        <dbReference type="ARBA" id="ARBA00022527"/>
    </source>
</evidence>
<feature type="compositionally biased region" description="Low complexity" evidence="16">
    <location>
        <begin position="426"/>
        <end position="435"/>
    </location>
</feature>
<evidence type="ECO:0000259" key="18">
    <source>
        <dbReference type="PROSITE" id="PS50011"/>
    </source>
</evidence>
<evidence type="ECO:0000256" key="1">
    <source>
        <dbReference type="ARBA" id="ARBA00001946"/>
    </source>
</evidence>
<dbReference type="Pfam" id="PF00069">
    <property type="entry name" value="Pkinase"/>
    <property type="match status" value="1"/>
</dbReference>
<evidence type="ECO:0000256" key="6">
    <source>
        <dbReference type="ARBA" id="ARBA00022679"/>
    </source>
</evidence>
<dbReference type="EMBL" id="JARQWQ010000009">
    <property type="protein sequence ID" value="KAK2569910.1"/>
    <property type="molecule type" value="Genomic_DNA"/>
</dbReference>
<keyword evidence="10" id="KW-0067">ATP-binding</keyword>
<keyword evidence="17" id="KW-0472">Membrane</keyword>
<proteinExistence type="inferred from homology"/>
<gene>
    <name evidence="19" type="ORF">P5673_005768</name>
</gene>
<dbReference type="FunFam" id="3.30.200.20:FF:000003">
    <property type="entry name" value="Non-specific serine/threonine protein kinase"/>
    <property type="match status" value="1"/>
</dbReference>
<reference evidence="19" key="1">
    <citation type="journal article" date="2023" name="G3 (Bethesda)">
        <title>Whole genome assembly and annotation of the endangered Caribbean coral Acropora cervicornis.</title>
        <authorList>
            <person name="Selwyn J.D."/>
            <person name="Vollmer S.V."/>
        </authorList>
    </citation>
    <scope>NUCLEOTIDE SEQUENCE</scope>
    <source>
        <strain evidence="19">K2</strain>
    </source>
</reference>
<feature type="region of interest" description="Disordered" evidence="16">
    <location>
        <begin position="424"/>
        <end position="467"/>
    </location>
</feature>
<dbReference type="PROSITE" id="PS00108">
    <property type="entry name" value="PROTEIN_KINASE_ST"/>
    <property type="match status" value="1"/>
</dbReference>
<organism evidence="19 20">
    <name type="scientific">Acropora cervicornis</name>
    <name type="common">Staghorn coral</name>
    <dbReference type="NCBI Taxonomy" id="6130"/>
    <lineage>
        <taxon>Eukaryota</taxon>
        <taxon>Metazoa</taxon>
        <taxon>Cnidaria</taxon>
        <taxon>Anthozoa</taxon>
        <taxon>Hexacorallia</taxon>
        <taxon>Scleractinia</taxon>
        <taxon>Astrocoeniina</taxon>
        <taxon>Acroporidae</taxon>
        <taxon>Acropora</taxon>
    </lineage>
</organism>
<reference evidence="19" key="2">
    <citation type="journal article" date="2023" name="Science">
        <title>Genomic signatures of disease resistance in endangered staghorn corals.</title>
        <authorList>
            <person name="Vollmer S.V."/>
            <person name="Selwyn J.D."/>
            <person name="Despard B.A."/>
            <person name="Roesel C.L."/>
        </authorList>
    </citation>
    <scope>NUCLEOTIDE SEQUENCE</scope>
    <source>
        <strain evidence="19">K2</strain>
    </source>
</reference>
<dbReference type="CDD" id="cd14075">
    <property type="entry name" value="STKc_NIM1"/>
    <property type="match status" value="1"/>
</dbReference>
<protein>
    <recommendedName>
        <fullName evidence="14">Serine/threonine-protein kinase NIM1</fullName>
        <ecNumber evidence="3">2.7.11.1</ecNumber>
    </recommendedName>
    <alternativeName>
        <fullName evidence="15">NIM1 serine/threonine-protein kinase</fullName>
    </alternativeName>
</protein>
<evidence type="ECO:0000256" key="12">
    <source>
        <dbReference type="ARBA" id="ARBA00047899"/>
    </source>
</evidence>
<evidence type="ECO:0000313" key="20">
    <source>
        <dbReference type="Proteomes" id="UP001249851"/>
    </source>
</evidence>
<dbReference type="GO" id="GO:0005524">
    <property type="term" value="F:ATP binding"/>
    <property type="evidence" value="ECO:0007669"/>
    <property type="project" value="UniProtKB-KW"/>
</dbReference>
<evidence type="ECO:0000256" key="3">
    <source>
        <dbReference type="ARBA" id="ARBA00012513"/>
    </source>
</evidence>
<keyword evidence="6" id="KW-0808">Transferase</keyword>
<comment type="caution">
    <text evidence="19">The sequence shown here is derived from an EMBL/GenBank/DDBJ whole genome shotgun (WGS) entry which is preliminary data.</text>
</comment>
<evidence type="ECO:0000313" key="19">
    <source>
        <dbReference type="EMBL" id="KAK2569910.1"/>
    </source>
</evidence>
<evidence type="ECO:0000256" key="13">
    <source>
        <dbReference type="ARBA" id="ARBA00048679"/>
    </source>
</evidence>
<dbReference type="PANTHER" id="PTHR24346:SF49">
    <property type="entry name" value="NIM1 SERINE_THREONINE PROTEIN KINASE"/>
    <property type="match status" value="1"/>
</dbReference>
<comment type="similarity">
    <text evidence="2">Belongs to the protein kinase superfamily. CAMK Ser/Thr protein kinase family.</text>
</comment>
<evidence type="ECO:0000256" key="11">
    <source>
        <dbReference type="ARBA" id="ARBA00022842"/>
    </source>
</evidence>
<evidence type="ECO:0000256" key="8">
    <source>
        <dbReference type="ARBA" id="ARBA00022741"/>
    </source>
</evidence>
<evidence type="ECO:0000256" key="17">
    <source>
        <dbReference type="SAM" id="Phobius"/>
    </source>
</evidence>
<dbReference type="Gene3D" id="1.10.510.10">
    <property type="entry name" value="Transferase(Phosphotransferase) domain 1"/>
    <property type="match status" value="1"/>
</dbReference>
<keyword evidence="4" id="KW-0723">Serine/threonine-protein kinase</keyword>
<dbReference type="PROSITE" id="PS50011">
    <property type="entry name" value="PROTEIN_KINASE_DOM"/>
    <property type="match status" value="1"/>
</dbReference>
<dbReference type="FunFam" id="1.10.510.10:FF:000346">
    <property type="entry name" value="Serine/threonine-protein kinase NIM1"/>
    <property type="match status" value="1"/>
</dbReference>
<name>A0AAD9QYT4_ACRCE</name>
<evidence type="ECO:0000256" key="16">
    <source>
        <dbReference type="SAM" id="MobiDB-lite"/>
    </source>
</evidence>
<dbReference type="GO" id="GO:0035556">
    <property type="term" value="P:intracellular signal transduction"/>
    <property type="evidence" value="ECO:0007669"/>
    <property type="project" value="TreeGrafter"/>
</dbReference>
<evidence type="ECO:0000256" key="15">
    <source>
        <dbReference type="ARBA" id="ARBA00080118"/>
    </source>
</evidence>
<evidence type="ECO:0000256" key="2">
    <source>
        <dbReference type="ARBA" id="ARBA00006692"/>
    </source>
</evidence>
<evidence type="ECO:0000256" key="9">
    <source>
        <dbReference type="ARBA" id="ARBA00022777"/>
    </source>
</evidence>
<keyword evidence="20" id="KW-1185">Reference proteome</keyword>
<dbReference type="InterPro" id="IPR008271">
    <property type="entry name" value="Ser/Thr_kinase_AS"/>
</dbReference>
<evidence type="ECO:0000256" key="5">
    <source>
        <dbReference type="ARBA" id="ARBA00022553"/>
    </source>
</evidence>
<evidence type="ECO:0000256" key="7">
    <source>
        <dbReference type="ARBA" id="ARBA00022723"/>
    </source>
</evidence>
<keyword evidence="8" id="KW-0547">Nucleotide-binding</keyword>
<evidence type="ECO:0000256" key="14">
    <source>
        <dbReference type="ARBA" id="ARBA00069491"/>
    </source>
</evidence>
<keyword evidence="17" id="KW-1133">Transmembrane helix</keyword>
<dbReference type="AlphaFoldDB" id="A0AAD9QYT4"/>
<keyword evidence="5" id="KW-0597">Phosphoprotein</keyword>
<dbReference type="EC" id="2.7.11.1" evidence="3"/>
<dbReference type="SMART" id="SM00220">
    <property type="entry name" value="S_TKc"/>
    <property type="match status" value="1"/>
</dbReference>
<dbReference type="GO" id="GO:0046872">
    <property type="term" value="F:metal ion binding"/>
    <property type="evidence" value="ECO:0007669"/>
    <property type="project" value="UniProtKB-KW"/>
</dbReference>
<dbReference type="Proteomes" id="UP001249851">
    <property type="component" value="Unassembled WGS sequence"/>
</dbReference>
<keyword evidence="9 19" id="KW-0418">Kinase</keyword>
<dbReference type="SUPFAM" id="SSF56112">
    <property type="entry name" value="Protein kinase-like (PK-like)"/>
    <property type="match status" value="1"/>
</dbReference>
<keyword evidence="17" id="KW-0812">Transmembrane</keyword>
<dbReference type="InterPro" id="IPR000719">
    <property type="entry name" value="Prot_kinase_dom"/>
</dbReference>
<dbReference type="GO" id="GO:0050321">
    <property type="term" value="F:tau-protein kinase activity"/>
    <property type="evidence" value="ECO:0007669"/>
    <property type="project" value="TreeGrafter"/>
</dbReference>
<sequence>MVTAGTFVAFVRRHNSRLLPFAFLVVQCDGDRERFGAMTFSNNMAESSPREREGEGRGKIIEQQREKCQTPYERLTYDLAHEPRYLKEITMGKRIGFYRIRGELGSGNFCQVKMGIHSLTRDKVAIKILDKTKLDQKTQRLLSREISSMEKLHHPNIIRLYEVIETLSKLHLVMEYAAGGELFARISNEGKLQERTARRIYGQILSAVEHMHENNIIHRDLKAENVFIAGPNLVKVGDFGFSTLSTKDRTLNTFCGSPPYAAPELFKDEHYIGVYVDIWALGILLYFMVTGVMPFRAETVGKLKKCILDGTFYLPEFLSDRCKFLLRNILRPLPTDRFTMEEIKHSPWLEGEVFPRPDGMYRLKPPEVDDNLSEDEREALNVMRDLGITSDLLVNCRDSRDSITGTYRVVLHRITRKKLELSRKTSNLSSFSNNNHLTAGEAQPRSNTGKDNDHTKSQPRSKFCVIL</sequence>
<feature type="domain" description="Protein kinase" evidence="18">
    <location>
        <begin position="98"/>
        <end position="349"/>
    </location>
</feature>
<keyword evidence="7" id="KW-0479">Metal-binding</keyword>
<accession>A0AAD9QYT4</accession>
<feature type="transmembrane region" description="Helical" evidence="17">
    <location>
        <begin position="272"/>
        <end position="295"/>
    </location>
</feature>
<comment type="cofactor">
    <cofactor evidence="1">
        <name>Mg(2+)</name>
        <dbReference type="ChEBI" id="CHEBI:18420"/>
    </cofactor>
</comment>
<comment type="catalytic activity">
    <reaction evidence="12">
        <text>L-threonyl-[protein] + ATP = O-phospho-L-threonyl-[protein] + ADP + H(+)</text>
        <dbReference type="Rhea" id="RHEA:46608"/>
        <dbReference type="Rhea" id="RHEA-COMP:11060"/>
        <dbReference type="Rhea" id="RHEA-COMP:11605"/>
        <dbReference type="ChEBI" id="CHEBI:15378"/>
        <dbReference type="ChEBI" id="CHEBI:30013"/>
        <dbReference type="ChEBI" id="CHEBI:30616"/>
        <dbReference type="ChEBI" id="CHEBI:61977"/>
        <dbReference type="ChEBI" id="CHEBI:456216"/>
        <dbReference type="EC" id="2.7.11.1"/>
    </reaction>
</comment>
<dbReference type="InterPro" id="IPR011009">
    <property type="entry name" value="Kinase-like_dom_sf"/>
</dbReference>
<dbReference type="PANTHER" id="PTHR24346">
    <property type="entry name" value="MAP/MICROTUBULE AFFINITY-REGULATING KINASE"/>
    <property type="match status" value="1"/>
</dbReference>
<dbReference type="GO" id="GO:0000226">
    <property type="term" value="P:microtubule cytoskeleton organization"/>
    <property type="evidence" value="ECO:0007669"/>
    <property type="project" value="TreeGrafter"/>
</dbReference>
<comment type="catalytic activity">
    <reaction evidence="13">
        <text>L-seryl-[protein] + ATP = O-phospho-L-seryl-[protein] + ADP + H(+)</text>
        <dbReference type="Rhea" id="RHEA:17989"/>
        <dbReference type="Rhea" id="RHEA-COMP:9863"/>
        <dbReference type="Rhea" id="RHEA-COMP:11604"/>
        <dbReference type="ChEBI" id="CHEBI:15378"/>
        <dbReference type="ChEBI" id="CHEBI:29999"/>
        <dbReference type="ChEBI" id="CHEBI:30616"/>
        <dbReference type="ChEBI" id="CHEBI:83421"/>
        <dbReference type="ChEBI" id="CHEBI:456216"/>
        <dbReference type="EC" id="2.7.11.1"/>
    </reaction>
</comment>
<dbReference type="GO" id="GO:0005737">
    <property type="term" value="C:cytoplasm"/>
    <property type="evidence" value="ECO:0007669"/>
    <property type="project" value="TreeGrafter"/>
</dbReference>